<accession>A0A7K1YCM1</accession>
<protein>
    <submittedName>
        <fullName evidence="4">Beta-propeller fold lactonase family protein</fullName>
    </submittedName>
</protein>
<evidence type="ECO:0000256" key="2">
    <source>
        <dbReference type="ARBA" id="ARBA00022526"/>
    </source>
</evidence>
<evidence type="ECO:0000313" key="4">
    <source>
        <dbReference type="EMBL" id="MXV51788.1"/>
    </source>
</evidence>
<sequence>MKKLIAIMALTIPLAALAQKSTLLIGTYTNTGKSEGIYVYDFDSHTGNLTLKNKATGIENPSYLAISHDKKTVYSVSEFGKERNGSVFGFGFDEASGKLDFKNKQNVGEGPCYVTVDAKDNYAFTANYAGGSVSALKIQHDRSLTADVQTIQHEGSSVNKDRQAAPHVHSTVLSPDNNYLFVSDLGTDKINIYQLNKAGSEKPLSVAKTPYVTVKPGNGPRHLVFHPNKKFAYLVQEMSGSVDAFIYKDGTLKQFQEITMLAPDFKGQTGAAAIKISDDGKFLYASNRGDANEIIIYSIDVKTGKLAYAGRQSTMGKAPRDFSIDPSGNFLLAANQDTDDIFVFKRDKKTGLLSQNGNKLDIGRPVCLLFVK</sequence>
<dbReference type="FunFam" id="2.130.10.10:FF:000306">
    <property type="entry name" value="3-carboxymuconate cyclase"/>
    <property type="match status" value="1"/>
</dbReference>
<dbReference type="GO" id="GO:0005829">
    <property type="term" value="C:cytosol"/>
    <property type="evidence" value="ECO:0007669"/>
    <property type="project" value="TreeGrafter"/>
</dbReference>
<dbReference type="PANTHER" id="PTHR30344:SF1">
    <property type="entry name" value="6-PHOSPHOGLUCONOLACTONASE"/>
    <property type="match status" value="1"/>
</dbReference>
<evidence type="ECO:0000256" key="1">
    <source>
        <dbReference type="ARBA" id="ARBA00005564"/>
    </source>
</evidence>
<keyword evidence="2" id="KW-0119">Carbohydrate metabolism</keyword>
<organism evidence="4 5">
    <name type="scientific">Hufsiella arboris</name>
    <dbReference type="NCBI Taxonomy" id="2695275"/>
    <lineage>
        <taxon>Bacteria</taxon>
        <taxon>Pseudomonadati</taxon>
        <taxon>Bacteroidota</taxon>
        <taxon>Sphingobacteriia</taxon>
        <taxon>Sphingobacteriales</taxon>
        <taxon>Sphingobacteriaceae</taxon>
        <taxon>Hufsiella</taxon>
    </lineage>
</organism>
<name>A0A7K1YCM1_9SPHI</name>
<dbReference type="SUPFAM" id="SSF51004">
    <property type="entry name" value="C-terminal (heme d1) domain of cytochrome cd1-nitrite reductase"/>
    <property type="match status" value="1"/>
</dbReference>
<feature type="chain" id="PRO_5029690092" evidence="3">
    <location>
        <begin position="19"/>
        <end position="372"/>
    </location>
</feature>
<evidence type="ECO:0000313" key="5">
    <source>
        <dbReference type="Proteomes" id="UP000466586"/>
    </source>
</evidence>
<dbReference type="EMBL" id="WVHT01000005">
    <property type="protein sequence ID" value="MXV51788.1"/>
    <property type="molecule type" value="Genomic_DNA"/>
</dbReference>
<evidence type="ECO:0000256" key="3">
    <source>
        <dbReference type="SAM" id="SignalP"/>
    </source>
</evidence>
<dbReference type="InterPro" id="IPR050282">
    <property type="entry name" value="Cycloisomerase_2"/>
</dbReference>
<keyword evidence="2" id="KW-0313">Glucose metabolism</keyword>
<dbReference type="GO" id="GO:0006006">
    <property type="term" value="P:glucose metabolic process"/>
    <property type="evidence" value="ECO:0007669"/>
    <property type="project" value="UniProtKB-KW"/>
</dbReference>
<gene>
    <name evidence="4" type="ORF">GS399_12455</name>
</gene>
<feature type="signal peptide" evidence="3">
    <location>
        <begin position="1"/>
        <end position="18"/>
    </location>
</feature>
<keyword evidence="5" id="KW-1185">Reference proteome</keyword>
<dbReference type="InterPro" id="IPR019405">
    <property type="entry name" value="Lactonase_7-beta_prop"/>
</dbReference>
<dbReference type="RefSeq" id="WP_160844964.1">
    <property type="nucleotide sequence ID" value="NZ_WVHT01000005.1"/>
</dbReference>
<keyword evidence="3" id="KW-0732">Signal</keyword>
<comment type="caution">
    <text evidence="4">The sequence shown here is derived from an EMBL/GenBank/DDBJ whole genome shotgun (WGS) entry which is preliminary data.</text>
</comment>
<proteinExistence type="inferred from homology"/>
<dbReference type="GO" id="GO:0017057">
    <property type="term" value="F:6-phosphogluconolactonase activity"/>
    <property type="evidence" value="ECO:0007669"/>
    <property type="project" value="TreeGrafter"/>
</dbReference>
<dbReference type="AlphaFoldDB" id="A0A7K1YCM1"/>
<reference evidence="4 5" key="1">
    <citation type="submission" date="2019-11" db="EMBL/GenBank/DDBJ databases">
        <title>Pedobacter sp. HMF7647 Genome sequencing and assembly.</title>
        <authorList>
            <person name="Kang H."/>
            <person name="Kim H."/>
            <person name="Joh K."/>
        </authorList>
    </citation>
    <scope>NUCLEOTIDE SEQUENCE [LARGE SCALE GENOMIC DNA]</scope>
    <source>
        <strain evidence="4 5">HMF7647</strain>
    </source>
</reference>
<dbReference type="Gene3D" id="2.130.10.10">
    <property type="entry name" value="YVTN repeat-like/Quinoprotein amine dehydrogenase"/>
    <property type="match status" value="1"/>
</dbReference>
<dbReference type="Pfam" id="PF10282">
    <property type="entry name" value="Lactonase"/>
    <property type="match status" value="1"/>
</dbReference>
<comment type="similarity">
    <text evidence="1">Belongs to the cycloisomerase 2 family.</text>
</comment>
<dbReference type="InterPro" id="IPR015943">
    <property type="entry name" value="WD40/YVTN_repeat-like_dom_sf"/>
</dbReference>
<dbReference type="InterPro" id="IPR011048">
    <property type="entry name" value="Haem_d1_sf"/>
</dbReference>
<dbReference type="Proteomes" id="UP000466586">
    <property type="component" value="Unassembled WGS sequence"/>
</dbReference>
<dbReference type="PANTHER" id="PTHR30344">
    <property type="entry name" value="6-PHOSPHOGLUCONOLACTONASE-RELATED"/>
    <property type="match status" value="1"/>
</dbReference>